<keyword evidence="5" id="KW-1185">Reference proteome</keyword>
<dbReference type="Gene3D" id="3.30.450.20">
    <property type="entry name" value="PAS domain"/>
    <property type="match status" value="1"/>
</dbReference>
<evidence type="ECO:0000256" key="1">
    <source>
        <dbReference type="SAM" id="Phobius"/>
    </source>
</evidence>
<feature type="transmembrane region" description="Helical" evidence="1">
    <location>
        <begin position="590"/>
        <end position="611"/>
    </location>
</feature>
<dbReference type="InterPro" id="IPR003660">
    <property type="entry name" value="HAMP_dom"/>
</dbReference>
<dbReference type="InterPro" id="IPR003607">
    <property type="entry name" value="HD/PDEase_dom"/>
</dbReference>
<comment type="caution">
    <text evidence="4">The sequence shown here is derived from an EMBL/GenBank/DDBJ whole genome shotgun (WGS) entry which is preliminary data.</text>
</comment>
<dbReference type="Proteomes" id="UP000182660">
    <property type="component" value="Unassembled WGS sequence"/>
</dbReference>
<accession>A0ABY1H6B6</accession>
<feature type="transmembrane region" description="Helical" evidence="1">
    <location>
        <begin position="12"/>
        <end position="34"/>
    </location>
</feature>
<dbReference type="Gene3D" id="3.40.190.10">
    <property type="entry name" value="Periplasmic binding protein-like II"/>
    <property type="match status" value="2"/>
</dbReference>
<dbReference type="SUPFAM" id="SSF53850">
    <property type="entry name" value="Periplasmic binding protein-like II"/>
    <property type="match status" value="1"/>
</dbReference>
<dbReference type="Pfam" id="PF00497">
    <property type="entry name" value="SBP_bac_3"/>
    <property type="match status" value="1"/>
</dbReference>
<gene>
    <name evidence="4" type="ORF">MT2528_0149</name>
</gene>
<dbReference type="SMART" id="SM00471">
    <property type="entry name" value="HDc"/>
    <property type="match status" value="1"/>
</dbReference>
<dbReference type="PROSITE" id="PS50885">
    <property type="entry name" value="HAMP"/>
    <property type="match status" value="1"/>
</dbReference>
<keyword evidence="1" id="KW-0472">Membrane</keyword>
<evidence type="ECO:0000313" key="4">
    <source>
        <dbReference type="EMBL" id="SGY81941.1"/>
    </source>
</evidence>
<dbReference type="Gene3D" id="6.10.340.10">
    <property type="match status" value="1"/>
</dbReference>
<dbReference type="PROSITE" id="PS51832">
    <property type="entry name" value="HD_GYP"/>
    <property type="match status" value="1"/>
</dbReference>
<sequence>MKLRKFSLRFTVGTMFVLATLITGFVAVSLQYHFSKKMAMEHTLQSLSKASFDLSAYIQNLERDASNTARLLVAMNQMFDIQSNEIELSNILAEIMIENSLFYSIYVGSENDDFYQLINLDSSPIVREKLAANRDDRWVVIKITGDRQNRVRGTYYYDSHFVLRDVSISESNYFPTERPWYVAANTDSVFKTKPYLFQHLKITGQTYSLKFKDKNNQDKSSILGIDIVLSSIAEKLSNNSFDLSDISEIESYLYIKSGEVISSSRQAAKHITIPESDMLALTSQQRSVISTAATIKISNQNDWVPLDFSLAGKPQGYAIDLLLLIEEMTGIDFEFINGFSWSELIDKYNNDSLDGLHSLLQNQNNRYSGVYSDPIYEFNFALVTRTSSADVHNYAELAGLKVAILSGRPMTAKLRRDFPHIELIEFVDRNAAFKSVSEGDTDALLDVKPVLISGLSQYFYKNLKLHDDIIDLAEQFSSAFYILLKSEHEDLIPIINAAIANISANQRAVLASKWLGNKVIYDNIMVPYQDLVSLAGSQGHHDQIIDRVIEGEEKLVYISPVKVGASSEEFFAVVIPKKVIYQKVNEQVKIAIFVTVIFMLLMLPLAWLFGAPIVRPIRQLRIETRKVQERRYDEVQLVDTAIKEVWELSEAMMDMSKDLQQYEAAQKEFLEAFIKLIAQAIDDKSKYTAGHCNRVPELGIMLAEVTEQCDSALFKDFKFANADEKREFRIAAWLHDCGKITTPEYIVDKGTKLEANYNRIHEVRTRFEVLWRDAEITALKQKIALPEHKSSIDAALKEKHKKLIDDFAFIAASNVGGEFMSDDKVARVKALYEQTWLRHFDDTLGLSSVEELVKKEALNPHFPVIEKLLSDKAEHIVERDRKVEFDPKFGIKMDVPEHQYNLGEVYNLTISRGTLTAEDRYKINEHMISTIKMLDNLPFPPELSRVPRYASTHHETLKGTGYPRKLTADDLSIPERILVIADIFEALTASDRPYKKAKPVSVAVDIMYKMALDQHLDIELFRLFLQSGTHIKYAQKYLKSEQIDEIDLSKYLQPEQLGEVDLSKKLTA</sequence>
<protein>
    <submittedName>
        <fullName evidence="4">Uncharacterized protein</fullName>
    </submittedName>
</protein>
<organism evidence="4 5">
    <name type="scientific">Moritella viscosa</name>
    <dbReference type="NCBI Taxonomy" id="80854"/>
    <lineage>
        <taxon>Bacteria</taxon>
        <taxon>Pseudomonadati</taxon>
        <taxon>Pseudomonadota</taxon>
        <taxon>Gammaproteobacteria</taxon>
        <taxon>Alteromonadales</taxon>
        <taxon>Moritellaceae</taxon>
        <taxon>Moritella</taxon>
    </lineage>
</organism>
<evidence type="ECO:0000259" key="2">
    <source>
        <dbReference type="PROSITE" id="PS50885"/>
    </source>
</evidence>
<dbReference type="SMART" id="SM00062">
    <property type="entry name" value="PBPb"/>
    <property type="match status" value="1"/>
</dbReference>
<keyword evidence="1" id="KW-1133">Transmembrane helix</keyword>
<evidence type="ECO:0000313" key="5">
    <source>
        <dbReference type="Proteomes" id="UP000182660"/>
    </source>
</evidence>
<dbReference type="InterPro" id="IPR037522">
    <property type="entry name" value="HD_GYP_dom"/>
</dbReference>
<evidence type="ECO:0000259" key="3">
    <source>
        <dbReference type="PROSITE" id="PS51832"/>
    </source>
</evidence>
<feature type="domain" description="HD-GYP" evidence="3">
    <location>
        <begin position="836"/>
        <end position="1040"/>
    </location>
</feature>
<dbReference type="SUPFAM" id="SSF109604">
    <property type="entry name" value="HD-domain/PDEase-like"/>
    <property type="match status" value="2"/>
</dbReference>
<dbReference type="Pfam" id="PF13487">
    <property type="entry name" value="HD_5"/>
    <property type="match status" value="1"/>
</dbReference>
<dbReference type="EMBL" id="FPLJ01000005">
    <property type="protein sequence ID" value="SGY81941.1"/>
    <property type="molecule type" value="Genomic_DNA"/>
</dbReference>
<feature type="domain" description="HAMP" evidence="2">
    <location>
        <begin position="611"/>
        <end position="664"/>
    </location>
</feature>
<dbReference type="PANTHER" id="PTHR45228">
    <property type="entry name" value="CYCLIC DI-GMP PHOSPHODIESTERASE TM_0186-RELATED"/>
    <property type="match status" value="1"/>
</dbReference>
<dbReference type="PANTHER" id="PTHR45228:SF5">
    <property type="entry name" value="CYCLIC DI-GMP PHOSPHODIESTERASE VC_1348-RELATED"/>
    <property type="match status" value="1"/>
</dbReference>
<dbReference type="InterPro" id="IPR001638">
    <property type="entry name" value="Solute-binding_3/MltF_N"/>
</dbReference>
<dbReference type="InterPro" id="IPR052020">
    <property type="entry name" value="Cyclic_di-GMP/3'3'-cGAMP_PDE"/>
</dbReference>
<dbReference type="RefSeq" id="WP_075531962.1">
    <property type="nucleotide sequence ID" value="NZ_CAWRCN010000118.1"/>
</dbReference>
<dbReference type="Gene3D" id="1.10.3210.10">
    <property type="entry name" value="Hypothetical protein af1432"/>
    <property type="match status" value="2"/>
</dbReference>
<dbReference type="CDD" id="cd01007">
    <property type="entry name" value="PBP2_BvgS_HisK_like"/>
    <property type="match status" value="1"/>
</dbReference>
<name>A0ABY1H6B6_9GAMM</name>
<reference evidence="4 5" key="1">
    <citation type="submission" date="2016-11" db="EMBL/GenBank/DDBJ databases">
        <authorList>
            <person name="Klemetsen T."/>
        </authorList>
    </citation>
    <scope>NUCLEOTIDE SEQUENCE [LARGE SCALE GENOMIC DNA]</scope>
    <source>
        <strain evidence="4">MT 2528</strain>
    </source>
</reference>
<keyword evidence="1" id="KW-0812">Transmembrane</keyword>
<proteinExistence type="predicted"/>
<dbReference type="CDD" id="cd00077">
    <property type="entry name" value="HDc"/>
    <property type="match status" value="1"/>
</dbReference>